<dbReference type="PROSITE" id="PS51698">
    <property type="entry name" value="U_BOX"/>
    <property type="match status" value="1"/>
</dbReference>
<reference evidence="2 3" key="1">
    <citation type="submission" date="2019-03" db="EMBL/GenBank/DDBJ databases">
        <title>Single cell metagenomics reveals metabolic interactions within the superorganism composed of flagellate Streblomastix strix and complex community of Bacteroidetes bacteria on its surface.</title>
        <authorList>
            <person name="Treitli S.C."/>
            <person name="Kolisko M."/>
            <person name="Husnik F."/>
            <person name="Keeling P."/>
            <person name="Hampl V."/>
        </authorList>
    </citation>
    <scope>NUCLEOTIDE SEQUENCE [LARGE SCALE GENOMIC DNA]</scope>
    <source>
        <strain evidence="2">ST1C</strain>
    </source>
</reference>
<feature type="non-terminal residue" evidence="2">
    <location>
        <position position="154"/>
    </location>
</feature>
<comment type="caution">
    <text evidence="2">The sequence shown here is derived from an EMBL/GenBank/DDBJ whole genome shotgun (WGS) entry which is preliminary data.</text>
</comment>
<dbReference type="PANTHER" id="PTHR46573:SF1">
    <property type="entry name" value="WD REPEAT, SAM AND U-BOX DOMAIN-CONTAINING PROTEIN 1"/>
    <property type="match status" value="1"/>
</dbReference>
<dbReference type="EMBL" id="SNRW01040338">
    <property type="protein sequence ID" value="KAA6344727.1"/>
    <property type="molecule type" value="Genomic_DNA"/>
</dbReference>
<dbReference type="Proteomes" id="UP000324800">
    <property type="component" value="Unassembled WGS sequence"/>
</dbReference>
<dbReference type="CDD" id="cd16655">
    <property type="entry name" value="RING-Ubox_WDSUB1-like"/>
    <property type="match status" value="1"/>
</dbReference>
<dbReference type="InterPro" id="IPR052085">
    <property type="entry name" value="WD-SAM-U-box"/>
</dbReference>
<proteinExistence type="predicted"/>
<protein>
    <recommendedName>
        <fullName evidence="1">U-box domain-containing protein</fullName>
    </recommendedName>
</protein>
<evidence type="ECO:0000313" key="3">
    <source>
        <dbReference type="Proteomes" id="UP000324800"/>
    </source>
</evidence>
<dbReference type="Gene3D" id="3.30.40.10">
    <property type="entry name" value="Zinc/RING finger domain, C3HC4 (zinc finger)"/>
    <property type="match status" value="1"/>
</dbReference>
<dbReference type="AlphaFoldDB" id="A0A5J4SFC3"/>
<dbReference type="Pfam" id="PF04564">
    <property type="entry name" value="U-box"/>
    <property type="match status" value="1"/>
</dbReference>
<accession>A0A5J4SFC3</accession>
<organism evidence="2 3">
    <name type="scientific">Streblomastix strix</name>
    <dbReference type="NCBI Taxonomy" id="222440"/>
    <lineage>
        <taxon>Eukaryota</taxon>
        <taxon>Metamonada</taxon>
        <taxon>Preaxostyla</taxon>
        <taxon>Oxymonadida</taxon>
        <taxon>Streblomastigidae</taxon>
        <taxon>Streblomastix</taxon>
    </lineage>
</organism>
<gene>
    <name evidence="2" type="ORF">EZS28_052220</name>
</gene>
<name>A0A5J4SFC3_9EUKA</name>
<dbReference type="PANTHER" id="PTHR46573">
    <property type="entry name" value="WD REPEAT, SAM AND U-BOX DOMAIN-CONTAINING PROTEIN 1"/>
    <property type="match status" value="1"/>
</dbReference>
<dbReference type="SMART" id="SM00504">
    <property type="entry name" value="Ubox"/>
    <property type="match status" value="1"/>
</dbReference>
<dbReference type="InterPro" id="IPR013083">
    <property type="entry name" value="Znf_RING/FYVE/PHD"/>
</dbReference>
<feature type="domain" description="U-box" evidence="1">
    <location>
        <begin position="6"/>
        <end position="78"/>
    </location>
</feature>
<dbReference type="InterPro" id="IPR003613">
    <property type="entry name" value="Ubox_domain"/>
</dbReference>
<dbReference type="OrthoDB" id="629492at2759"/>
<evidence type="ECO:0000313" key="2">
    <source>
        <dbReference type="EMBL" id="KAA6344727.1"/>
    </source>
</evidence>
<dbReference type="GO" id="GO:0004842">
    <property type="term" value="F:ubiquitin-protein transferase activity"/>
    <property type="evidence" value="ECO:0007669"/>
    <property type="project" value="InterPro"/>
</dbReference>
<sequence>MNHEEQQNEGFICPITQEIIIDPVITEDGISYERQVIVNWLKVKKMSPITRQPTNGRQLPNIELKKQIYSTKLQTSPEYISRPTSSYSDPNSIQLSNSHIIPQHVLKIYSSITQTQAVQYQQNQKQVMELHLFVDNMEEDYYVTKISNAVRFGV</sequence>
<dbReference type="SUPFAM" id="SSF57850">
    <property type="entry name" value="RING/U-box"/>
    <property type="match status" value="1"/>
</dbReference>
<evidence type="ECO:0000259" key="1">
    <source>
        <dbReference type="PROSITE" id="PS51698"/>
    </source>
</evidence>
<dbReference type="GO" id="GO:0016567">
    <property type="term" value="P:protein ubiquitination"/>
    <property type="evidence" value="ECO:0007669"/>
    <property type="project" value="InterPro"/>
</dbReference>